<dbReference type="InterPro" id="IPR001315">
    <property type="entry name" value="CARD"/>
</dbReference>
<dbReference type="PANTHER" id="PTHR15034:SF5">
    <property type="entry name" value="DEATH DOMAIN-CONTAINING PROTEIN CRADD"/>
    <property type="match status" value="1"/>
</dbReference>
<feature type="domain" description="CARD" evidence="1">
    <location>
        <begin position="18"/>
        <end position="96"/>
    </location>
</feature>
<sequence>MLASSAQMSRDLAPGSEVRQTVKAHLLASQKLLVDSMYNLAPLLDCMLSTELLSQDNYHEIKAEKTPQNRARKLLEIVQAQMDESEARRFLECLKECKQQYPRLRNWLSSETGILSGQTDMSFQTGSSSTERRLQAQFYSLCGRLGSSVLPISLALFSSSTLTQFDLERIQAAPTPTQQTQTLLCICLTKGESACRSFYEALHNEDEQLAEDMNVTSMVEGLSISSKARSESSNVPIAVEETRDTAEGHLPYSGVLRKVKAQLSVGEGDEARLNICELGVAVGLPRRTTKESLLEGVGIEDSSQLEALVSLFMEKTQDADRLVSRVAELDIQKVRLSERGCLSLKLLQEAEAILRSGCHSHLHKWDHLHDQDHLHGLDQLHVTDCREQCRVWTVFSFLLWDCLVEALEEPELKPSGDSKGRSLTGALQCLRGCERVEADLLQELELCWEEGGAENLLQSIRVLAQILRDLYPFQDHFKLSGPSVEGLYSCRFSRIHRVTSFQGISARMIKKALNSVGPVSSHRDLTHRAQQYRDLCLQIARLLNTVQLERSSGELTNAPITNIIQHICLTLSKPSFNSRAFNAGIRHRLLTLTEFIPTQLCLGTLMQLHQETLSELQLYLQRGEHHNFQFDPQSVQILGPARLLSVSSARGPTAIDNGVEEDFRFVASEATSFLVRLRCLGYEEIKGFFEVSEPRCFLASQLGENGHHAIRWLGDVLAEEENKIWIREGGTGWREELETVARRHSIQLCNEGCLFRVTTSQEECEVKFMYRAGRLWATAQKDCEVL</sequence>
<organism evidence="2 3">
    <name type="scientific">Astyanax mexicanus</name>
    <name type="common">Blind cave fish</name>
    <name type="synonym">Astyanax fasciatus mexicanus</name>
    <dbReference type="NCBI Taxonomy" id="7994"/>
    <lineage>
        <taxon>Eukaryota</taxon>
        <taxon>Metazoa</taxon>
        <taxon>Chordata</taxon>
        <taxon>Craniata</taxon>
        <taxon>Vertebrata</taxon>
        <taxon>Euteleostomi</taxon>
        <taxon>Actinopterygii</taxon>
        <taxon>Neopterygii</taxon>
        <taxon>Teleostei</taxon>
        <taxon>Ostariophysi</taxon>
        <taxon>Characiformes</taxon>
        <taxon>Characoidei</taxon>
        <taxon>Acestrorhamphidae</taxon>
        <taxon>Acestrorhamphinae</taxon>
        <taxon>Astyanax</taxon>
    </lineage>
</organism>
<dbReference type="Proteomes" id="UP000752171">
    <property type="component" value="Unassembled WGS sequence"/>
</dbReference>
<dbReference type="Pfam" id="PF00619">
    <property type="entry name" value="CARD"/>
    <property type="match status" value="2"/>
</dbReference>
<dbReference type="CDD" id="cd01671">
    <property type="entry name" value="CARD"/>
    <property type="match status" value="2"/>
</dbReference>
<evidence type="ECO:0000259" key="1">
    <source>
        <dbReference type="PROSITE" id="PS50209"/>
    </source>
</evidence>
<evidence type="ECO:0000313" key="3">
    <source>
        <dbReference type="Proteomes" id="UP000752171"/>
    </source>
</evidence>
<accession>A0A8T2MRV3</accession>
<dbReference type="InterPro" id="IPR011029">
    <property type="entry name" value="DEATH-like_dom_sf"/>
</dbReference>
<evidence type="ECO:0000313" key="2">
    <source>
        <dbReference type="EMBL" id="KAG9283331.1"/>
    </source>
</evidence>
<dbReference type="GO" id="GO:0070513">
    <property type="term" value="F:death domain binding"/>
    <property type="evidence" value="ECO:0007669"/>
    <property type="project" value="InterPro"/>
</dbReference>
<protein>
    <recommendedName>
        <fullName evidence="1">CARD domain-containing protein</fullName>
    </recommendedName>
</protein>
<reference evidence="2 3" key="1">
    <citation type="submission" date="2021-07" db="EMBL/GenBank/DDBJ databases">
        <authorList>
            <person name="Imarazene B."/>
            <person name="Zahm M."/>
            <person name="Klopp C."/>
            <person name="Cabau C."/>
            <person name="Beille S."/>
            <person name="Jouanno E."/>
            <person name="Castinel A."/>
            <person name="Lluch J."/>
            <person name="Gil L."/>
            <person name="Kuchtly C."/>
            <person name="Lopez Roques C."/>
            <person name="Donnadieu C."/>
            <person name="Parrinello H."/>
            <person name="Journot L."/>
            <person name="Du K."/>
            <person name="Schartl M."/>
            <person name="Retaux S."/>
            <person name="Guiguen Y."/>
        </authorList>
    </citation>
    <scope>NUCLEOTIDE SEQUENCE [LARGE SCALE GENOMIC DNA]</scope>
    <source>
        <strain evidence="2">Pach_M1</strain>
        <tissue evidence="2">Testis</tissue>
    </source>
</reference>
<dbReference type="AlphaFoldDB" id="A0A8T2MRV3"/>
<dbReference type="GO" id="GO:0002020">
    <property type="term" value="F:protease binding"/>
    <property type="evidence" value="ECO:0007669"/>
    <property type="project" value="InterPro"/>
</dbReference>
<dbReference type="PROSITE" id="PS50209">
    <property type="entry name" value="CARD"/>
    <property type="match status" value="2"/>
</dbReference>
<name>A0A8T2MRV3_ASTMX</name>
<gene>
    <name evidence="2" type="ORF">AMEX_G2088</name>
</gene>
<feature type="domain" description="CARD" evidence="1">
    <location>
        <begin position="126"/>
        <end position="217"/>
    </location>
</feature>
<dbReference type="KEGG" id="amex:103037721"/>
<dbReference type="Gene3D" id="1.10.533.10">
    <property type="entry name" value="Death Domain, Fas"/>
    <property type="match status" value="2"/>
</dbReference>
<dbReference type="PANTHER" id="PTHR15034">
    <property type="entry name" value="DEATH DOMAIN-CONTAINING PROTEIN CRADD"/>
    <property type="match status" value="1"/>
</dbReference>
<dbReference type="EMBL" id="JAICCE010000001">
    <property type="protein sequence ID" value="KAG9283331.1"/>
    <property type="molecule type" value="Genomic_DNA"/>
</dbReference>
<dbReference type="InterPro" id="IPR037939">
    <property type="entry name" value="CRADD"/>
</dbReference>
<dbReference type="GO" id="GO:0042981">
    <property type="term" value="P:regulation of apoptotic process"/>
    <property type="evidence" value="ECO:0007669"/>
    <property type="project" value="InterPro"/>
</dbReference>
<dbReference type="SUPFAM" id="SSF47986">
    <property type="entry name" value="DEATH domain"/>
    <property type="match status" value="2"/>
</dbReference>
<proteinExistence type="predicted"/>
<comment type="caution">
    <text evidence="2">The sequence shown here is derived from an EMBL/GenBank/DDBJ whole genome shotgun (WGS) entry which is preliminary data.</text>
</comment>